<feature type="region of interest" description="Disordered" evidence="1">
    <location>
        <begin position="248"/>
        <end position="277"/>
    </location>
</feature>
<evidence type="ECO:0000313" key="4">
    <source>
        <dbReference type="Proteomes" id="UP000006039"/>
    </source>
</evidence>
<name>J3PGQ7_GAET3</name>
<organism evidence="2">
    <name type="scientific">Gaeumannomyces tritici (strain R3-111a-1)</name>
    <name type="common">Wheat and barley take-all root rot fungus</name>
    <name type="synonym">Gaeumannomyces graminis var. tritici</name>
    <dbReference type="NCBI Taxonomy" id="644352"/>
    <lineage>
        <taxon>Eukaryota</taxon>
        <taxon>Fungi</taxon>
        <taxon>Dikarya</taxon>
        <taxon>Ascomycota</taxon>
        <taxon>Pezizomycotina</taxon>
        <taxon>Sordariomycetes</taxon>
        <taxon>Sordariomycetidae</taxon>
        <taxon>Magnaporthales</taxon>
        <taxon>Magnaporthaceae</taxon>
        <taxon>Gaeumannomyces</taxon>
    </lineage>
</organism>
<dbReference type="eggNOG" id="ENOG502RNDB">
    <property type="taxonomic scope" value="Eukaryota"/>
</dbReference>
<dbReference type="AlphaFoldDB" id="J3PGQ7"/>
<feature type="compositionally biased region" description="Polar residues" evidence="1">
    <location>
        <begin position="267"/>
        <end position="277"/>
    </location>
</feature>
<reference evidence="4" key="1">
    <citation type="submission" date="2010-07" db="EMBL/GenBank/DDBJ databases">
        <title>The genome sequence of Gaeumannomyces graminis var. tritici strain R3-111a-1.</title>
        <authorList>
            <consortium name="The Broad Institute Genome Sequencing Platform"/>
            <person name="Ma L.-J."/>
            <person name="Dead R."/>
            <person name="Young S."/>
            <person name="Zeng Q."/>
            <person name="Koehrsen M."/>
            <person name="Alvarado L."/>
            <person name="Berlin A."/>
            <person name="Chapman S.B."/>
            <person name="Chen Z."/>
            <person name="Freedman E."/>
            <person name="Gellesch M."/>
            <person name="Goldberg J."/>
            <person name="Griggs A."/>
            <person name="Gujja S."/>
            <person name="Heilman E.R."/>
            <person name="Heiman D."/>
            <person name="Hepburn T."/>
            <person name="Howarth C."/>
            <person name="Jen D."/>
            <person name="Larson L."/>
            <person name="Mehta T."/>
            <person name="Neiman D."/>
            <person name="Pearson M."/>
            <person name="Roberts A."/>
            <person name="Saif S."/>
            <person name="Shea T."/>
            <person name="Shenoy N."/>
            <person name="Sisk P."/>
            <person name="Stolte C."/>
            <person name="Sykes S."/>
            <person name="Walk T."/>
            <person name="White J."/>
            <person name="Yandava C."/>
            <person name="Haas B."/>
            <person name="Nusbaum C."/>
            <person name="Birren B."/>
        </authorList>
    </citation>
    <scope>NUCLEOTIDE SEQUENCE [LARGE SCALE GENOMIC DNA]</scope>
    <source>
        <strain evidence="4">R3-111a-1</strain>
    </source>
</reference>
<dbReference type="Proteomes" id="UP000006039">
    <property type="component" value="Unassembled WGS sequence"/>
</dbReference>
<evidence type="ECO:0000256" key="1">
    <source>
        <dbReference type="SAM" id="MobiDB-lite"/>
    </source>
</evidence>
<accession>J3PGQ7</accession>
<dbReference type="EMBL" id="GL385403">
    <property type="protein sequence ID" value="EJT69803.1"/>
    <property type="molecule type" value="Genomic_DNA"/>
</dbReference>
<reference evidence="2" key="2">
    <citation type="submission" date="2010-07" db="EMBL/GenBank/DDBJ databases">
        <authorList>
            <consortium name="The Broad Institute Genome Sequencing Platform"/>
            <consortium name="Broad Institute Genome Sequencing Center for Infectious Disease"/>
            <person name="Ma L.-J."/>
            <person name="Dead R."/>
            <person name="Young S."/>
            <person name="Zeng Q."/>
            <person name="Koehrsen M."/>
            <person name="Alvarado L."/>
            <person name="Berlin A."/>
            <person name="Chapman S.B."/>
            <person name="Chen Z."/>
            <person name="Freedman E."/>
            <person name="Gellesch M."/>
            <person name="Goldberg J."/>
            <person name="Griggs A."/>
            <person name="Gujja S."/>
            <person name="Heilman E.R."/>
            <person name="Heiman D."/>
            <person name="Hepburn T."/>
            <person name="Howarth C."/>
            <person name="Jen D."/>
            <person name="Larson L."/>
            <person name="Mehta T."/>
            <person name="Neiman D."/>
            <person name="Pearson M."/>
            <person name="Roberts A."/>
            <person name="Saif S."/>
            <person name="Shea T."/>
            <person name="Shenoy N."/>
            <person name="Sisk P."/>
            <person name="Stolte C."/>
            <person name="Sykes S."/>
            <person name="Walk T."/>
            <person name="White J."/>
            <person name="Yandava C."/>
            <person name="Haas B."/>
            <person name="Nusbaum C."/>
            <person name="Birren B."/>
        </authorList>
    </citation>
    <scope>NUCLEOTIDE SEQUENCE</scope>
    <source>
        <strain evidence="2">R3-111a-1</strain>
    </source>
</reference>
<gene>
    <name evidence="3" type="primary">20353144</name>
    <name evidence="2" type="ORF">GGTG_12686</name>
</gene>
<reference evidence="3" key="4">
    <citation type="journal article" date="2015" name="G3 (Bethesda)">
        <title>Genome sequences of three phytopathogenic species of the Magnaporthaceae family of fungi.</title>
        <authorList>
            <person name="Okagaki L.H."/>
            <person name="Nunes C.C."/>
            <person name="Sailsbery J."/>
            <person name="Clay B."/>
            <person name="Brown D."/>
            <person name="John T."/>
            <person name="Oh Y."/>
            <person name="Young N."/>
            <person name="Fitzgerald M."/>
            <person name="Haas B.J."/>
            <person name="Zeng Q."/>
            <person name="Young S."/>
            <person name="Adiconis X."/>
            <person name="Fan L."/>
            <person name="Levin J.Z."/>
            <person name="Mitchell T.K."/>
            <person name="Okubara P.A."/>
            <person name="Farman M.L."/>
            <person name="Kohn L.M."/>
            <person name="Birren B."/>
            <person name="Ma L.-J."/>
            <person name="Dean R.A."/>
        </authorList>
    </citation>
    <scope>NUCLEOTIDE SEQUENCE</scope>
    <source>
        <strain evidence="3">R3-111a-1</strain>
    </source>
</reference>
<dbReference type="HOGENOM" id="CLU_756590_0_0_1"/>
<reference evidence="3" key="5">
    <citation type="submission" date="2018-04" db="UniProtKB">
        <authorList>
            <consortium name="EnsemblFungi"/>
        </authorList>
    </citation>
    <scope>IDENTIFICATION</scope>
    <source>
        <strain evidence="3">R3-111a-1</strain>
    </source>
</reference>
<feature type="compositionally biased region" description="Pro residues" evidence="1">
    <location>
        <begin position="306"/>
        <end position="317"/>
    </location>
</feature>
<dbReference type="EnsemblFungi" id="EJT69803">
    <property type="protein sequence ID" value="EJT69803"/>
    <property type="gene ID" value="GGTG_12686"/>
</dbReference>
<evidence type="ECO:0000313" key="3">
    <source>
        <dbReference type="EnsemblFungi" id="EJT69803"/>
    </source>
</evidence>
<dbReference type="VEuPathDB" id="FungiDB:GGTG_12686"/>
<feature type="region of interest" description="Disordered" evidence="1">
    <location>
        <begin position="305"/>
        <end position="366"/>
    </location>
</feature>
<reference evidence="2" key="3">
    <citation type="submission" date="2010-09" db="EMBL/GenBank/DDBJ databases">
        <title>Annotation of Gaeumannomyces graminis var. tritici R3-111a-1.</title>
        <authorList>
            <consortium name="The Broad Institute Genome Sequencing Platform"/>
            <person name="Ma L.-J."/>
            <person name="Dead R."/>
            <person name="Young S.K."/>
            <person name="Zeng Q."/>
            <person name="Gargeya S."/>
            <person name="Fitzgerald M."/>
            <person name="Haas B."/>
            <person name="Abouelleil A."/>
            <person name="Alvarado L."/>
            <person name="Arachchi H.M."/>
            <person name="Berlin A."/>
            <person name="Brown A."/>
            <person name="Chapman S.B."/>
            <person name="Chen Z."/>
            <person name="Dunbar C."/>
            <person name="Freedman E."/>
            <person name="Gearin G."/>
            <person name="Gellesch M."/>
            <person name="Goldberg J."/>
            <person name="Griggs A."/>
            <person name="Gujja S."/>
            <person name="Heiman D."/>
            <person name="Howarth C."/>
            <person name="Larson L."/>
            <person name="Lui A."/>
            <person name="MacDonald P.J.P."/>
            <person name="Mehta T."/>
            <person name="Montmayeur A."/>
            <person name="Murphy C."/>
            <person name="Neiman D."/>
            <person name="Pearson M."/>
            <person name="Priest M."/>
            <person name="Roberts A."/>
            <person name="Saif S."/>
            <person name="Shea T."/>
            <person name="Shenoy N."/>
            <person name="Sisk P."/>
            <person name="Stolte C."/>
            <person name="Sykes S."/>
            <person name="Yandava C."/>
            <person name="Wortman J."/>
            <person name="Nusbaum C."/>
            <person name="Birren B."/>
        </authorList>
    </citation>
    <scope>NUCLEOTIDE SEQUENCE</scope>
    <source>
        <strain evidence="2">R3-111a-1</strain>
    </source>
</reference>
<keyword evidence="4" id="KW-1185">Reference proteome</keyword>
<dbReference type="RefSeq" id="XP_009228851.1">
    <property type="nucleotide sequence ID" value="XM_009230587.1"/>
</dbReference>
<evidence type="ECO:0000313" key="2">
    <source>
        <dbReference type="EMBL" id="EJT69803.1"/>
    </source>
</evidence>
<sequence length="366" mass="39600">MCLHAISMRPSQSAACSGWCPATVARARKSGIAAVRAKCWACNPSTRPSKIACIERHLTLGRLWRGLTKPVDAAKKYRWRQHLSSPLSVDKAAGAVVEEQAQARRPADGHLALRESNRIVPAHVPSGSQVVAVAQFSATSQRRPPNALLNHTTVRSEITRHTLSHIRRPSNRTVRWPSTINAAVSSPALEPIAAEPEREKAVPGVEILTSETAKPLREMGAIASERAAPSREPARVYAPVAVRVRREHTSRSSRCCHCTPKKKLGAPQTTESSQTADSTLVVPEYLDTVVLLVENCRQSVAVRVLDPPPLSLPPAEPLAPTDRPTPDASTVGAQHHRKARAETSAIGRKQVDPRDPATCTKQGTPV</sequence>
<proteinExistence type="predicted"/>
<dbReference type="GeneID" id="20353144"/>
<protein>
    <submittedName>
        <fullName evidence="2 3">Uncharacterized protein</fullName>
    </submittedName>
</protein>